<evidence type="ECO:0000256" key="5">
    <source>
        <dbReference type="ARBA" id="ARBA00022825"/>
    </source>
</evidence>
<evidence type="ECO:0000256" key="1">
    <source>
        <dbReference type="ARBA" id="ARBA00007039"/>
    </source>
</evidence>
<dbReference type="PANTHER" id="PTHR10381:SF70">
    <property type="entry name" value="ATP-DEPENDENT CLP PROTEASE PROTEOLYTIC SUBUNIT"/>
    <property type="match status" value="1"/>
</dbReference>
<evidence type="ECO:0000313" key="8">
    <source>
        <dbReference type="Proteomes" id="UP000257144"/>
    </source>
</evidence>
<keyword evidence="8" id="KW-1185">Reference proteome</keyword>
<dbReference type="InterPro" id="IPR001907">
    <property type="entry name" value="ClpP"/>
</dbReference>
<evidence type="ECO:0000313" key="7">
    <source>
        <dbReference type="EMBL" id="RDU35479.1"/>
    </source>
</evidence>
<dbReference type="NCBIfam" id="NF045542">
    <property type="entry name" value="Clp_rel_HeadMat"/>
    <property type="match status" value="1"/>
</dbReference>
<dbReference type="GO" id="GO:0004252">
    <property type="term" value="F:serine-type endopeptidase activity"/>
    <property type="evidence" value="ECO:0007669"/>
    <property type="project" value="InterPro"/>
</dbReference>
<protein>
    <recommendedName>
        <fullName evidence="6">ATP-dependent Clp protease proteolytic subunit</fullName>
    </recommendedName>
</protein>
<comment type="similarity">
    <text evidence="1 6">Belongs to the peptidase S14 family.</text>
</comment>
<reference evidence="7 8" key="1">
    <citation type="submission" date="2018-07" db="EMBL/GenBank/DDBJ databases">
        <title>Bacillus sp. YLB-04 draft genome sequence.</title>
        <authorList>
            <person name="Yu L."/>
            <person name="Tang X."/>
        </authorList>
    </citation>
    <scope>NUCLEOTIDE SEQUENCE [LARGE SCALE GENOMIC DNA]</scope>
    <source>
        <strain evidence="7 8">YLB-04</strain>
    </source>
</reference>
<dbReference type="InterPro" id="IPR029045">
    <property type="entry name" value="ClpP/crotonase-like_dom_sf"/>
</dbReference>
<proteinExistence type="inferred from homology"/>
<accession>A0A3D8GML8</accession>
<evidence type="ECO:0000256" key="4">
    <source>
        <dbReference type="ARBA" id="ARBA00022801"/>
    </source>
</evidence>
<keyword evidence="5" id="KW-0720">Serine protease</keyword>
<dbReference type="EMBL" id="QNQT01000009">
    <property type="protein sequence ID" value="RDU35479.1"/>
    <property type="molecule type" value="Genomic_DNA"/>
</dbReference>
<name>A0A3D8GML8_9BACI</name>
<dbReference type="AlphaFoldDB" id="A0A3D8GML8"/>
<dbReference type="SUPFAM" id="SSF52096">
    <property type="entry name" value="ClpP/crotonase"/>
    <property type="match status" value="1"/>
</dbReference>
<keyword evidence="3 7" id="KW-0645">Protease</keyword>
<dbReference type="GO" id="GO:0004176">
    <property type="term" value="F:ATP-dependent peptidase activity"/>
    <property type="evidence" value="ECO:0007669"/>
    <property type="project" value="InterPro"/>
</dbReference>
<gene>
    <name evidence="7" type="ORF">DRW41_17210</name>
</gene>
<keyword evidence="2" id="KW-0963">Cytoplasm</keyword>
<organism evidence="7 8">
    <name type="scientific">Neobacillus piezotolerans</name>
    <dbReference type="NCBI Taxonomy" id="2259171"/>
    <lineage>
        <taxon>Bacteria</taxon>
        <taxon>Bacillati</taxon>
        <taxon>Bacillota</taxon>
        <taxon>Bacilli</taxon>
        <taxon>Bacillales</taxon>
        <taxon>Bacillaceae</taxon>
        <taxon>Neobacillus</taxon>
    </lineage>
</organism>
<dbReference type="Gene3D" id="3.90.226.10">
    <property type="entry name" value="2-enoyl-CoA Hydratase, Chain A, domain 1"/>
    <property type="match status" value="1"/>
</dbReference>
<keyword evidence="4" id="KW-0378">Hydrolase</keyword>
<dbReference type="InterPro" id="IPR023562">
    <property type="entry name" value="ClpP/TepA"/>
</dbReference>
<dbReference type="OrthoDB" id="9806592at2"/>
<dbReference type="GO" id="GO:0006515">
    <property type="term" value="P:protein quality control for misfolded or incompletely synthesized proteins"/>
    <property type="evidence" value="ECO:0007669"/>
    <property type="project" value="TreeGrafter"/>
</dbReference>
<dbReference type="Pfam" id="PF00574">
    <property type="entry name" value="CLP_protease"/>
    <property type="match status" value="1"/>
</dbReference>
<evidence type="ECO:0000256" key="2">
    <source>
        <dbReference type="ARBA" id="ARBA00022490"/>
    </source>
</evidence>
<evidence type="ECO:0000256" key="3">
    <source>
        <dbReference type="ARBA" id="ARBA00022670"/>
    </source>
</evidence>
<sequence>MAAVKINVKGAIIVNDYKEVYDFYEMESTCPNDILAALPEDNGPIELTINSGGGHLNAGSEIYYILKDYKGQVNVKIIALAASAASLIAMAGDHVAISPTAQIMIHNVSSIAHGDYNEMIHAAGVLKEMNRSIANAYILKTGKPEAEILDLMNKETWLSAKSAMQYGFVDEILGVSAENLSEFLVASSHTANLLPVSVIEKYREMKNSSNPAKPTPAKKNTVHNNFVRTMLSWNPGRNK</sequence>
<dbReference type="PRINTS" id="PR00127">
    <property type="entry name" value="CLPPROTEASEP"/>
</dbReference>
<dbReference type="PANTHER" id="PTHR10381">
    <property type="entry name" value="ATP-DEPENDENT CLP PROTEASE PROTEOLYTIC SUBUNIT"/>
    <property type="match status" value="1"/>
</dbReference>
<dbReference type="GO" id="GO:0051117">
    <property type="term" value="F:ATPase binding"/>
    <property type="evidence" value="ECO:0007669"/>
    <property type="project" value="TreeGrafter"/>
</dbReference>
<dbReference type="RefSeq" id="WP_115453263.1">
    <property type="nucleotide sequence ID" value="NZ_QNQT01000009.1"/>
</dbReference>
<evidence type="ECO:0000256" key="6">
    <source>
        <dbReference type="RuleBase" id="RU003567"/>
    </source>
</evidence>
<dbReference type="GO" id="GO:0009368">
    <property type="term" value="C:endopeptidase Clp complex"/>
    <property type="evidence" value="ECO:0007669"/>
    <property type="project" value="TreeGrafter"/>
</dbReference>
<dbReference type="CDD" id="cd07016">
    <property type="entry name" value="S14_ClpP_1"/>
    <property type="match status" value="1"/>
</dbReference>
<comment type="caution">
    <text evidence="7">The sequence shown here is derived from an EMBL/GenBank/DDBJ whole genome shotgun (WGS) entry which is preliminary data.</text>
</comment>
<dbReference type="Proteomes" id="UP000257144">
    <property type="component" value="Unassembled WGS sequence"/>
</dbReference>